<accession>A0ABN3LIM2</accession>
<evidence type="ECO:0000313" key="4">
    <source>
        <dbReference type="Proteomes" id="UP001501358"/>
    </source>
</evidence>
<feature type="region of interest" description="Disordered" evidence="1">
    <location>
        <begin position="280"/>
        <end position="301"/>
    </location>
</feature>
<feature type="compositionally biased region" description="Basic and acidic residues" evidence="1">
    <location>
        <begin position="74"/>
        <end position="110"/>
    </location>
</feature>
<dbReference type="RefSeq" id="WP_344382969.1">
    <property type="nucleotide sequence ID" value="NZ_BAAATA010000009.1"/>
</dbReference>
<organism evidence="3 4">
    <name type="scientific">Streptomyces thermolineatus</name>
    <dbReference type="NCBI Taxonomy" id="44033"/>
    <lineage>
        <taxon>Bacteria</taxon>
        <taxon>Bacillati</taxon>
        <taxon>Actinomycetota</taxon>
        <taxon>Actinomycetes</taxon>
        <taxon>Kitasatosporales</taxon>
        <taxon>Streptomycetaceae</taxon>
        <taxon>Streptomyces</taxon>
    </lineage>
</organism>
<proteinExistence type="predicted"/>
<sequence length="361" mass="41102">MPNNILIHTEYGRLDLRESHLGRPDLPWLWQILLGDKRRVERRQLMCGEACLAMGRTEWMRVYEYKGRRIAAHQSKEAEQRHQSNESDEHKAYKERTVRAAEEGGFRARAETPSSDGKVRSDVLVYGAGLPTAFEIQRSYISDQTISRRTREAADHGLAAAWHTDRHDLAERNEVAWTRTDNLPVEAIRTDAHLKIRGGVRVLDWERCDERRPTPCPDKGRGRCGRWHPKSRTLEVLYDDFVRGVASGEYAQVAYKEKRQTFRLWLPAADRDRYEDSIGRSASVTARAPRPRASAAADGDPTCRARARIEAVPPSVVVRNVPGRCNAGVEMCGEPARLYPCGWRCDEHSPAAARARNGDRR</sequence>
<keyword evidence="4" id="KW-1185">Reference proteome</keyword>
<comment type="caution">
    <text evidence="3">The sequence shown here is derived from an EMBL/GenBank/DDBJ whole genome shotgun (WGS) entry which is preliminary data.</text>
</comment>
<feature type="domain" description="Competence protein CoiA nuclease-like" evidence="2">
    <location>
        <begin position="86"/>
        <end position="175"/>
    </location>
</feature>
<feature type="compositionally biased region" description="Low complexity" evidence="1">
    <location>
        <begin position="280"/>
        <end position="297"/>
    </location>
</feature>
<dbReference type="InterPro" id="IPR010330">
    <property type="entry name" value="CoiA_nuc"/>
</dbReference>
<dbReference type="Pfam" id="PF06054">
    <property type="entry name" value="CoiA_nuc"/>
    <property type="match status" value="1"/>
</dbReference>
<protein>
    <recommendedName>
        <fullName evidence="2">Competence protein CoiA nuclease-like domain-containing protein</fullName>
    </recommendedName>
</protein>
<gene>
    <name evidence="3" type="ORF">GCM10010406_21560</name>
</gene>
<reference evidence="3 4" key="1">
    <citation type="journal article" date="2019" name="Int. J. Syst. Evol. Microbiol.">
        <title>The Global Catalogue of Microorganisms (GCM) 10K type strain sequencing project: providing services to taxonomists for standard genome sequencing and annotation.</title>
        <authorList>
            <consortium name="The Broad Institute Genomics Platform"/>
            <consortium name="The Broad Institute Genome Sequencing Center for Infectious Disease"/>
            <person name="Wu L."/>
            <person name="Ma J."/>
        </authorList>
    </citation>
    <scope>NUCLEOTIDE SEQUENCE [LARGE SCALE GENOMIC DNA]</scope>
    <source>
        <strain evidence="3 4">JCM 6307</strain>
    </source>
</reference>
<dbReference type="EMBL" id="BAAATA010000009">
    <property type="protein sequence ID" value="GAA2484996.1"/>
    <property type="molecule type" value="Genomic_DNA"/>
</dbReference>
<name>A0ABN3LIM2_9ACTN</name>
<dbReference type="Proteomes" id="UP001501358">
    <property type="component" value="Unassembled WGS sequence"/>
</dbReference>
<feature type="region of interest" description="Disordered" evidence="1">
    <location>
        <begin position="74"/>
        <end position="117"/>
    </location>
</feature>
<evidence type="ECO:0000259" key="2">
    <source>
        <dbReference type="Pfam" id="PF06054"/>
    </source>
</evidence>
<evidence type="ECO:0000256" key="1">
    <source>
        <dbReference type="SAM" id="MobiDB-lite"/>
    </source>
</evidence>
<evidence type="ECO:0000313" key="3">
    <source>
        <dbReference type="EMBL" id="GAA2484996.1"/>
    </source>
</evidence>